<evidence type="ECO:0000256" key="11">
    <source>
        <dbReference type="PIRSR" id="PIRSR005091-3"/>
    </source>
</evidence>
<dbReference type="KEGG" id="pbut:DTO10_09740"/>
<evidence type="ECO:0000256" key="12">
    <source>
        <dbReference type="SAM" id="MobiDB-lite"/>
    </source>
</evidence>
<dbReference type="GO" id="GO:0046872">
    <property type="term" value="F:metal ion binding"/>
    <property type="evidence" value="ECO:0007669"/>
    <property type="project" value="UniProtKB-KW"/>
</dbReference>
<feature type="binding site" evidence="11">
    <location>
        <position position="262"/>
    </location>
    <ligand>
        <name>Mn(2+)</name>
        <dbReference type="ChEBI" id="CHEBI:29035"/>
    </ligand>
</feature>
<evidence type="ECO:0000256" key="2">
    <source>
        <dbReference type="ARBA" id="ARBA00004936"/>
    </source>
</evidence>
<feature type="compositionally biased region" description="Basic and acidic residues" evidence="12">
    <location>
        <begin position="651"/>
        <end position="664"/>
    </location>
</feature>
<evidence type="ECO:0000256" key="9">
    <source>
        <dbReference type="PIRSR" id="PIRSR005091-1"/>
    </source>
</evidence>
<sequence length="664" mass="76091">MNNFLKKSQQLFANNVLGFFFIAVLMFQIKTYIGYRVEFNLGIENGLQQFLLFINPISSAILFFGLALLAKGKKSFKWIIRLNLLMSLWLFCNIVYYRSFTDFITLPTLTQVRNNAGDLGPSVLELFKPHDVLYFLDTVLLIVLYKFKDFKLEDIKVKRRTVGMVYLAGLAIFAINLGLAEKDRPQLLSRTFDRNYIVKYLGMYNYTVYDAVQNTKTYAQRATANSTDIAEVVNYTKATSAEPNPKYFGAAEGKNVIYLHLESMQNFLIDYKLNGEEVTPFLNSLAHDKSDFMYFDNFFHQVGQGKTADAEFMLENSLFGLPQGAAFTNRSQNTYQAAPAILGQKGYTSAVFHGNYKSFWNRDNMYKSLGFNQFFDANHYNMENKEEVLSYGLMDKPFFKESIPMLETLKQPFYTKFITVSHHFPYVMDQEKATIGKQTTGDASVDSYFQTARYADEALKEFFDYLKESGLYDNSVIVMYGDHYGISENHKEAMSKVLDKEVGTFENAQLQRVPLLIHVPGVEGGEMHQYGGQIDLLPTLLHLLGIKSNDYVQFGSDLLSKDHNEVVPFRNGDFVTPDVTSIKGKYFDTNTGELVEENEDILNYKTRAEKMLNLSDQVVNGDLLRFYTPNGFKPIDPKDYDYTYNEEDSKEVDSKVDSKVDSDK</sequence>
<feature type="transmembrane region" description="Helical" evidence="13">
    <location>
        <begin position="160"/>
        <end position="180"/>
    </location>
</feature>
<keyword evidence="4 8" id="KW-1003">Cell membrane</keyword>
<comment type="pathway">
    <text evidence="2">Cell wall biogenesis; lipoteichoic acid biosynthesis.</text>
</comment>
<dbReference type="InterPro" id="IPR050448">
    <property type="entry name" value="OpgB/LTA_synthase_biosynth"/>
</dbReference>
<dbReference type="SUPFAM" id="SSF53649">
    <property type="entry name" value="Alkaline phosphatase-like"/>
    <property type="match status" value="1"/>
</dbReference>
<feature type="region of interest" description="Disordered" evidence="12">
    <location>
        <begin position="637"/>
        <end position="664"/>
    </location>
</feature>
<proteinExistence type="inferred from homology"/>
<evidence type="ECO:0000256" key="5">
    <source>
        <dbReference type="ARBA" id="ARBA00022692"/>
    </source>
</evidence>
<evidence type="ECO:0000256" key="7">
    <source>
        <dbReference type="ARBA" id="ARBA00023136"/>
    </source>
</evidence>
<dbReference type="Proteomes" id="UP000220106">
    <property type="component" value="Unassembled WGS sequence"/>
</dbReference>
<keyword evidence="6 13" id="KW-1133">Transmembrane helix</keyword>
<feature type="transmembrane region" description="Helical" evidence="13">
    <location>
        <begin position="82"/>
        <end position="100"/>
    </location>
</feature>
<dbReference type="InterPro" id="IPR000917">
    <property type="entry name" value="Sulfatase_N"/>
</dbReference>
<feature type="active site" evidence="9">
    <location>
        <position position="307"/>
    </location>
</feature>
<dbReference type="PANTHER" id="PTHR47371:SF3">
    <property type="entry name" value="PHOSPHOGLYCEROL TRANSFERASE I"/>
    <property type="match status" value="1"/>
</dbReference>
<comment type="similarity">
    <text evidence="3 8">Belongs to the LTA synthase family.</text>
</comment>
<keyword evidence="5 13" id="KW-0812">Transmembrane</keyword>
<comment type="subcellular location">
    <subcellularLocation>
        <location evidence="1">Cell membrane</location>
        <topology evidence="1">Multi-pass membrane protein</topology>
    </subcellularLocation>
</comment>
<evidence type="ECO:0000256" key="1">
    <source>
        <dbReference type="ARBA" id="ARBA00004651"/>
    </source>
</evidence>
<evidence type="ECO:0000256" key="4">
    <source>
        <dbReference type="ARBA" id="ARBA00022475"/>
    </source>
</evidence>
<reference evidence="15 18" key="2">
    <citation type="submission" date="2018-07" db="EMBL/GenBank/DDBJ databases">
        <title>The molecular basis for the intramolecular migration of carboxyl group in the catabolism of para-hydroxybenzoate via gentisate.</title>
        <authorList>
            <person name="Zhao H."/>
            <person name="Xu Y."/>
            <person name="Lin S."/>
            <person name="Spain J.C."/>
            <person name="Zhou N.-Y."/>
        </authorList>
    </citation>
    <scope>NUCLEOTIDE SEQUENCE [LARGE SCALE GENOMIC DNA]</scope>
    <source>
        <strain evidence="15 18">PHB-7a</strain>
    </source>
</reference>
<organism evidence="16 17">
    <name type="scientific">Peribacillus butanolivorans</name>
    <dbReference type="NCBI Taxonomy" id="421767"/>
    <lineage>
        <taxon>Bacteria</taxon>
        <taxon>Bacillati</taxon>
        <taxon>Bacillota</taxon>
        <taxon>Bacilli</taxon>
        <taxon>Bacillales</taxon>
        <taxon>Bacillaceae</taxon>
        <taxon>Peribacillus</taxon>
    </lineage>
</organism>
<feature type="transmembrane region" description="Helical" evidence="13">
    <location>
        <begin position="49"/>
        <end position="70"/>
    </location>
</feature>
<reference evidence="16 17" key="1">
    <citation type="submission" date="2017-09" db="EMBL/GenBank/DDBJ databases">
        <title>Large-scale bioinformatics analysis of Bacillus genomes uncovers conserved roles of natural products in bacterial physiology.</title>
        <authorList>
            <consortium name="Agbiome Team Llc"/>
            <person name="Bleich R.M."/>
            <person name="Kirk G.J."/>
            <person name="Santa Maria K.C."/>
            <person name="Allen S.E."/>
            <person name="Farag S."/>
            <person name="Shank E.A."/>
            <person name="Bowers A."/>
        </authorList>
    </citation>
    <scope>NUCLEOTIDE SEQUENCE [LARGE SCALE GENOMIC DNA]</scope>
    <source>
        <strain evidence="16 17">AFS003229</strain>
    </source>
</reference>
<evidence type="ECO:0000313" key="18">
    <source>
        <dbReference type="Proteomes" id="UP000260457"/>
    </source>
</evidence>
<evidence type="ECO:0000256" key="6">
    <source>
        <dbReference type="ARBA" id="ARBA00022989"/>
    </source>
</evidence>
<dbReference type="InterPro" id="IPR012160">
    <property type="entry name" value="LtaS-like"/>
</dbReference>
<dbReference type="EMBL" id="CP030926">
    <property type="protein sequence ID" value="AXN38667.1"/>
    <property type="molecule type" value="Genomic_DNA"/>
</dbReference>
<dbReference type="AlphaFoldDB" id="A0AAX0S1A6"/>
<feature type="domain" description="Sulfatase N-terminal" evidence="14">
    <location>
        <begin position="254"/>
        <end position="546"/>
    </location>
</feature>
<evidence type="ECO:0000256" key="3">
    <source>
        <dbReference type="ARBA" id="ARBA00009983"/>
    </source>
</evidence>
<dbReference type="PANTHER" id="PTHR47371">
    <property type="entry name" value="LIPOTEICHOIC ACID SYNTHASE"/>
    <property type="match status" value="1"/>
</dbReference>
<dbReference type="CDD" id="cd16015">
    <property type="entry name" value="LTA_synthase"/>
    <property type="match status" value="1"/>
</dbReference>
<evidence type="ECO:0000313" key="15">
    <source>
        <dbReference type="EMBL" id="AXN38667.1"/>
    </source>
</evidence>
<name>A0AAX0S1A6_9BACI</name>
<dbReference type="PIRSF" id="PIRSF005091">
    <property type="entry name" value="Mmb_sulf_HI1246"/>
    <property type="match status" value="1"/>
</dbReference>
<keyword evidence="18" id="KW-1185">Reference proteome</keyword>
<evidence type="ECO:0000259" key="14">
    <source>
        <dbReference type="Pfam" id="PF00884"/>
    </source>
</evidence>
<dbReference type="Proteomes" id="UP000260457">
    <property type="component" value="Chromosome"/>
</dbReference>
<dbReference type="InterPro" id="IPR017850">
    <property type="entry name" value="Alkaline_phosphatase_core_sf"/>
</dbReference>
<feature type="transmembrane region" description="Helical" evidence="13">
    <location>
        <begin position="132"/>
        <end position="148"/>
    </location>
</feature>
<feature type="transmembrane region" description="Helical" evidence="13">
    <location>
        <begin position="12"/>
        <end position="29"/>
    </location>
</feature>
<protein>
    <submittedName>
        <fullName evidence="16">Glycerol phosphate lipoteichoic acid synthase</fullName>
    </submittedName>
    <submittedName>
        <fullName evidence="15">LTA synthase family protein</fullName>
    </submittedName>
</protein>
<dbReference type="EMBL" id="NUEQ01000034">
    <property type="protein sequence ID" value="PEJ30332.1"/>
    <property type="molecule type" value="Genomic_DNA"/>
</dbReference>
<dbReference type="Gene3D" id="3.40.720.10">
    <property type="entry name" value="Alkaline Phosphatase, subunit A"/>
    <property type="match status" value="1"/>
</dbReference>
<accession>A0AAX0S1A6</accession>
<dbReference type="GO" id="GO:0005886">
    <property type="term" value="C:plasma membrane"/>
    <property type="evidence" value="ECO:0007669"/>
    <property type="project" value="UniProtKB-SubCell"/>
</dbReference>
<evidence type="ECO:0000256" key="10">
    <source>
        <dbReference type="PIRSR" id="PIRSR005091-2"/>
    </source>
</evidence>
<feature type="binding site" evidence="11">
    <location>
        <position position="307"/>
    </location>
    <ligand>
        <name>Mn(2+)</name>
        <dbReference type="ChEBI" id="CHEBI:29035"/>
    </ligand>
</feature>
<evidence type="ECO:0000313" key="17">
    <source>
        <dbReference type="Proteomes" id="UP000220106"/>
    </source>
</evidence>
<dbReference type="Gene3D" id="3.30.1120.170">
    <property type="match status" value="1"/>
</dbReference>
<keyword evidence="10" id="KW-0479">Metal-binding</keyword>
<feature type="binding site" evidence="11">
    <location>
        <position position="482"/>
    </location>
    <ligand>
        <name>Mn(2+)</name>
        <dbReference type="ChEBI" id="CHEBI:29035"/>
    </ligand>
</feature>
<gene>
    <name evidence="16" type="ORF">CN689_21430</name>
    <name evidence="15" type="ORF">DTO10_09740</name>
</gene>
<keyword evidence="7 8" id="KW-0472">Membrane</keyword>
<evidence type="ECO:0000256" key="8">
    <source>
        <dbReference type="PIRNR" id="PIRNR005091"/>
    </source>
</evidence>
<evidence type="ECO:0000256" key="13">
    <source>
        <dbReference type="SAM" id="Phobius"/>
    </source>
</evidence>
<feature type="binding site" evidence="11">
    <location>
        <position position="483"/>
    </location>
    <ligand>
        <name>Mn(2+)</name>
        <dbReference type="ChEBI" id="CHEBI:29035"/>
    </ligand>
</feature>
<dbReference type="RefSeq" id="WP_098177266.1">
    <property type="nucleotide sequence ID" value="NZ_CP030926.1"/>
</dbReference>
<evidence type="ECO:0000313" key="16">
    <source>
        <dbReference type="EMBL" id="PEJ30332.1"/>
    </source>
</evidence>
<keyword evidence="10" id="KW-0464">Manganese</keyword>
<dbReference type="Pfam" id="PF00884">
    <property type="entry name" value="Sulfatase"/>
    <property type="match status" value="1"/>
</dbReference>
<feature type="binding site" evidence="10">
    <location>
        <position position="423"/>
    </location>
    <ligand>
        <name>substrate</name>
    </ligand>
</feature>